<dbReference type="InterPro" id="IPR027417">
    <property type="entry name" value="P-loop_NTPase"/>
</dbReference>
<accession>A0ABN1VKM4</accession>
<gene>
    <name evidence="1" type="ORF">GCM10009675_38680</name>
</gene>
<reference evidence="1 2" key="1">
    <citation type="journal article" date="2019" name="Int. J. Syst. Evol. Microbiol.">
        <title>The Global Catalogue of Microorganisms (GCM) 10K type strain sequencing project: providing services to taxonomists for standard genome sequencing and annotation.</title>
        <authorList>
            <consortium name="The Broad Institute Genomics Platform"/>
            <consortium name="The Broad Institute Genome Sequencing Center for Infectious Disease"/>
            <person name="Wu L."/>
            <person name="Ma J."/>
        </authorList>
    </citation>
    <scope>NUCLEOTIDE SEQUENCE [LARGE SCALE GENOMIC DNA]</scope>
    <source>
        <strain evidence="1 2">JCM 13022</strain>
    </source>
</reference>
<evidence type="ECO:0000313" key="1">
    <source>
        <dbReference type="EMBL" id="GAA1213284.1"/>
    </source>
</evidence>
<keyword evidence="2" id="KW-1185">Reference proteome</keyword>
<comment type="caution">
    <text evidence="1">The sequence shown here is derived from an EMBL/GenBank/DDBJ whole genome shotgun (WGS) entry which is preliminary data.</text>
</comment>
<organism evidence="1 2">
    <name type="scientific">Prauserella alba</name>
    <dbReference type="NCBI Taxonomy" id="176898"/>
    <lineage>
        <taxon>Bacteria</taxon>
        <taxon>Bacillati</taxon>
        <taxon>Actinomycetota</taxon>
        <taxon>Actinomycetes</taxon>
        <taxon>Pseudonocardiales</taxon>
        <taxon>Pseudonocardiaceae</taxon>
        <taxon>Prauserella</taxon>
    </lineage>
</organism>
<evidence type="ECO:0000313" key="2">
    <source>
        <dbReference type="Proteomes" id="UP001500467"/>
    </source>
</evidence>
<name>A0ABN1VKM4_9PSEU</name>
<proteinExistence type="predicted"/>
<dbReference type="Gene3D" id="3.40.50.300">
    <property type="entry name" value="P-loop containing nucleotide triphosphate hydrolases"/>
    <property type="match status" value="1"/>
</dbReference>
<dbReference type="SUPFAM" id="SSF52540">
    <property type="entry name" value="P-loop containing nucleoside triphosphate hydrolases"/>
    <property type="match status" value="1"/>
</dbReference>
<dbReference type="EMBL" id="BAAALM010000015">
    <property type="protein sequence ID" value="GAA1213284.1"/>
    <property type="molecule type" value="Genomic_DNA"/>
</dbReference>
<dbReference type="Proteomes" id="UP001500467">
    <property type="component" value="Unassembled WGS sequence"/>
</dbReference>
<protein>
    <recommendedName>
        <fullName evidence="3">AAA domain-containing protein</fullName>
    </recommendedName>
</protein>
<dbReference type="Pfam" id="PF13671">
    <property type="entry name" value="AAA_33"/>
    <property type="match status" value="1"/>
</dbReference>
<sequence length="185" mass="20159">MLRMAIEPRALVVIAGLPGSGKSTLLRSIDSDTPLVVLDSDTTRDRFTEMLPAGTPYACYRPAVHLVHRLLVSAVVLRRRGTVVVHDPATGVPTRAWLVTLGVLSGRPRHFVWVDCRPDDAAAGQRARGRVVRKGSFARHLRRLPRVQAALRAGPRGWHTTTIVDRRTAATGLQLTCPAVAPNSD</sequence>
<evidence type="ECO:0008006" key="3">
    <source>
        <dbReference type="Google" id="ProtNLM"/>
    </source>
</evidence>